<feature type="region of interest" description="Disordered" evidence="1">
    <location>
        <begin position="1"/>
        <end position="75"/>
    </location>
</feature>
<feature type="compositionally biased region" description="Basic and acidic residues" evidence="1">
    <location>
        <begin position="14"/>
        <end position="23"/>
    </location>
</feature>
<accession>A0A5K0VWF1</accession>
<name>A0A5K0VWF1_9MAGN</name>
<dbReference type="Gramene" id="NC1G0129400.1">
    <property type="protein sequence ID" value="NC1G0129400.1:cds"/>
    <property type="gene ID" value="NC1G0129400"/>
</dbReference>
<evidence type="ECO:0000256" key="1">
    <source>
        <dbReference type="SAM" id="MobiDB-lite"/>
    </source>
</evidence>
<reference evidence="2" key="1">
    <citation type="submission" date="2019-09" db="EMBL/GenBank/DDBJ databases">
        <authorList>
            <person name="Zhang L."/>
        </authorList>
    </citation>
    <scope>NUCLEOTIDE SEQUENCE</scope>
</reference>
<feature type="compositionally biased region" description="Basic and acidic residues" evidence="1">
    <location>
        <begin position="48"/>
        <end position="75"/>
    </location>
</feature>
<organism evidence="2">
    <name type="scientific">Nymphaea colorata</name>
    <name type="common">pocket water lily</name>
    <dbReference type="NCBI Taxonomy" id="210225"/>
    <lineage>
        <taxon>Eukaryota</taxon>
        <taxon>Viridiplantae</taxon>
        <taxon>Streptophyta</taxon>
        <taxon>Embryophyta</taxon>
        <taxon>Tracheophyta</taxon>
        <taxon>Spermatophyta</taxon>
        <taxon>Magnoliopsida</taxon>
        <taxon>Nymphaeales</taxon>
        <taxon>Nymphaeaceae</taxon>
        <taxon>Nymphaea</taxon>
    </lineage>
</organism>
<gene>
    <name evidence="2" type="ORF">NYM_LOCUS1757</name>
</gene>
<evidence type="ECO:0000313" key="2">
    <source>
        <dbReference type="EMBL" id="VVV45669.1"/>
    </source>
</evidence>
<dbReference type="AlphaFoldDB" id="A0A5K0VWF1"/>
<protein>
    <submittedName>
        <fullName evidence="2">Uncharacterized protein</fullName>
    </submittedName>
</protein>
<proteinExistence type="predicted"/>
<sequence length="75" mass="8366">MDQDNILVHPPDPTVEHESKSDAGEMIQATTMDADDRPPQRSLQTDEVLAKKEDLRLNTHLQDDGSDEKEPPADS</sequence>
<dbReference type="EMBL" id="LR721774">
    <property type="protein sequence ID" value="VVV45669.1"/>
    <property type="molecule type" value="Genomic_DNA"/>
</dbReference>